<comment type="caution">
    <text evidence="4">The sequence shown here is derived from an EMBL/GenBank/DDBJ whole genome shotgun (WGS) entry which is preliminary data.</text>
</comment>
<dbReference type="GO" id="GO:0008483">
    <property type="term" value="F:transaminase activity"/>
    <property type="evidence" value="ECO:0007669"/>
    <property type="project" value="UniProtKB-KW"/>
</dbReference>
<dbReference type="InterPro" id="IPR015421">
    <property type="entry name" value="PyrdxlP-dep_Trfase_major"/>
</dbReference>
<organism evidence="4 5">
    <name type="scientific">Colletotrichum tamarilloi</name>
    <dbReference type="NCBI Taxonomy" id="1209934"/>
    <lineage>
        <taxon>Eukaryota</taxon>
        <taxon>Fungi</taxon>
        <taxon>Dikarya</taxon>
        <taxon>Ascomycota</taxon>
        <taxon>Pezizomycotina</taxon>
        <taxon>Sordariomycetes</taxon>
        <taxon>Hypocreomycetidae</taxon>
        <taxon>Glomerellales</taxon>
        <taxon>Glomerellaceae</taxon>
        <taxon>Colletotrichum</taxon>
        <taxon>Colletotrichum acutatum species complex</taxon>
    </lineage>
</organism>
<dbReference type="PANTHER" id="PTHR43094:SF1">
    <property type="entry name" value="AMINOTRANSFERASE CLASS-III"/>
    <property type="match status" value="1"/>
</dbReference>
<accession>A0ABQ9QQA4</accession>
<comment type="similarity">
    <text evidence="1">Belongs to the class-III pyridoxal-phosphate-dependent aminotransferase family.</text>
</comment>
<proteinExistence type="inferred from homology"/>
<dbReference type="InterPro" id="IPR005814">
    <property type="entry name" value="Aminotrans_3"/>
</dbReference>
<dbReference type="Gene3D" id="3.40.640.10">
    <property type="entry name" value="Type I PLP-dependent aspartate aminotransferase-like (Major domain)"/>
    <property type="match status" value="1"/>
</dbReference>
<feature type="compositionally biased region" description="Low complexity" evidence="3">
    <location>
        <begin position="518"/>
        <end position="568"/>
    </location>
</feature>
<reference evidence="4 5" key="1">
    <citation type="submission" date="2016-10" db="EMBL/GenBank/DDBJ databases">
        <title>The genome sequence of Colletotrichum fioriniae PJ7.</title>
        <authorList>
            <person name="Baroncelli R."/>
        </authorList>
    </citation>
    <scope>NUCLEOTIDE SEQUENCE [LARGE SCALE GENOMIC DNA]</scope>
    <source>
        <strain evidence="4 5">Tom-12</strain>
    </source>
</reference>
<evidence type="ECO:0000256" key="1">
    <source>
        <dbReference type="ARBA" id="ARBA00008954"/>
    </source>
</evidence>
<evidence type="ECO:0000256" key="3">
    <source>
        <dbReference type="SAM" id="MobiDB-lite"/>
    </source>
</evidence>
<protein>
    <submittedName>
        <fullName evidence="4">Aminotransferase class-III</fullName>
    </submittedName>
</protein>
<sequence length="597" mass="64498">MVEQIDKFAYCNSMFFGHEIGEKLADELIGGTGGAMSKAYIMCSGSEAMESAMKMARQYFMELSPQQPKRINFIAREGSYHGTTLGSLSMSGHVARRSLFLDMLLPNIYRVSACNPYRGMSEGQTEQEYVSQLADELDQKFQELGPDSTLGCIPALPGYFRAIRKVCDKYGALLILDEVMSGMGRCGSLHAWQQEGVIPDIQTLAKGLGGGYAPMAGMLINHRVADALKNGSGSFSHGHTYQGHPVGCAAALEVQRIIREEDLVANVRKQGALLEKQLRYYLDDHPHVGNIRGKGLFWGIEFVMDRITKEPFPRFEDIANKTHLVGFNDFSISLYPGMGTKDGVLGDHVLLAPAYTTTMSIYPRCAGDVTFNTLSSNAFSEWPESIAGIICKTPPVGRNSAPHFAECCSGTVYNITSPTSPNDQVYPVSCATFCQVSPEMNADNPDNPYGFSNHFMCLTDGTREPSSWEVVCATVTPPGVAWPTSFPNTPVLSWKTRSWTTDIYSRISEVTSVVESPTTSPTATVTTDITTSSSSQEASISMSDSSAASTPITTASSTHTSAAVATPTGSGAAEGKRVHASDLTLSILLLISALCRA</sequence>
<dbReference type="GeneID" id="85414322"/>
<dbReference type="CDD" id="cd00610">
    <property type="entry name" value="OAT_like"/>
    <property type="match status" value="1"/>
</dbReference>
<evidence type="ECO:0000256" key="2">
    <source>
        <dbReference type="ARBA" id="ARBA00022898"/>
    </source>
</evidence>
<dbReference type="Proteomes" id="UP001227543">
    <property type="component" value="Unassembled WGS sequence"/>
</dbReference>
<name>A0ABQ9QQA4_9PEZI</name>
<dbReference type="InterPro" id="IPR015424">
    <property type="entry name" value="PyrdxlP-dep_Trfase"/>
</dbReference>
<evidence type="ECO:0000313" key="5">
    <source>
        <dbReference type="Proteomes" id="UP001227543"/>
    </source>
</evidence>
<dbReference type="InterPro" id="IPR015422">
    <property type="entry name" value="PyrdxlP-dep_Trfase_small"/>
</dbReference>
<dbReference type="Pfam" id="PF00202">
    <property type="entry name" value="Aminotran_3"/>
    <property type="match status" value="1"/>
</dbReference>
<dbReference type="RefSeq" id="XP_060375366.1">
    <property type="nucleotide sequence ID" value="XM_060530084.1"/>
</dbReference>
<dbReference type="Gene3D" id="3.90.1150.10">
    <property type="entry name" value="Aspartate Aminotransferase, domain 1"/>
    <property type="match status" value="1"/>
</dbReference>
<feature type="region of interest" description="Disordered" evidence="3">
    <location>
        <begin position="518"/>
        <end position="576"/>
    </location>
</feature>
<gene>
    <name evidence="4" type="ORF">CTAM01_14083</name>
</gene>
<keyword evidence="2" id="KW-0663">Pyridoxal phosphate</keyword>
<keyword evidence="4" id="KW-0808">Transferase</keyword>
<keyword evidence="5" id="KW-1185">Reference proteome</keyword>
<dbReference type="SUPFAM" id="SSF53383">
    <property type="entry name" value="PLP-dependent transferases"/>
    <property type="match status" value="1"/>
</dbReference>
<dbReference type="PANTHER" id="PTHR43094">
    <property type="entry name" value="AMINOTRANSFERASE"/>
    <property type="match status" value="1"/>
</dbReference>
<dbReference type="EMBL" id="MLFU01000112">
    <property type="protein sequence ID" value="KAK1481086.1"/>
    <property type="molecule type" value="Genomic_DNA"/>
</dbReference>
<evidence type="ECO:0000313" key="4">
    <source>
        <dbReference type="EMBL" id="KAK1481086.1"/>
    </source>
</evidence>
<keyword evidence="4" id="KW-0032">Aminotransferase</keyword>